<dbReference type="EMBL" id="JACGWO010000003">
    <property type="protein sequence ID" value="KAK4431902.1"/>
    <property type="molecule type" value="Genomic_DNA"/>
</dbReference>
<name>A0AAE1YKW2_9LAMI</name>
<keyword evidence="2" id="KW-1185">Reference proteome</keyword>
<organism evidence="1 2">
    <name type="scientific">Sesamum alatum</name>
    <dbReference type="NCBI Taxonomy" id="300844"/>
    <lineage>
        <taxon>Eukaryota</taxon>
        <taxon>Viridiplantae</taxon>
        <taxon>Streptophyta</taxon>
        <taxon>Embryophyta</taxon>
        <taxon>Tracheophyta</taxon>
        <taxon>Spermatophyta</taxon>
        <taxon>Magnoliopsida</taxon>
        <taxon>eudicotyledons</taxon>
        <taxon>Gunneridae</taxon>
        <taxon>Pentapetalae</taxon>
        <taxon>asterids</taxon>
        <taxon>lamiids</taxon>
        <taxon>Lamiales</taxon>
        <taxon>Pedaliaceae</taxon>
        <taxon>Sesamum</taxon>
    </lineage>
</organism>
<gene>
    <name evidence="1" type="ORF">Salat_0952300</name>
</gene>
<evidence type="ECO:0000313" key="2">
    <source>
        <dbReference type="Proteomes" id="UP001293254"/>
    </source>
</evidence>
<comment type="caution">
    <text evidence="1">The sequence shown here is derived from an EMBL/GenBank/DDBJ whole genome shotgun (WGS) entry which is preliminary data.</text>
</comment>
<reference evidence="1" key="2">
    <citation type="journal article" date="2024" name="Plant">
        <title>Genomic evolution and insights into agronomic trait innovations of Sesamum species.</title>
        <authorList>
            <person name="Miao H."/>
            <person name="Wang L."/>
            <person name="Qu L."/>
            <person name="Liu H."/>
            <person name="Sun Y."/>
            <person name="Le M."/>
            <person name="Wang Q."/>
            <person name="Wei S."/>
            <person name="Zheng Y."/>
            <person name="Lin W."/>
            <person name="Duan Y."/>
            <person name="Cao H."/>
            <person name="Xiong S."/>
            <person name="Wang X."/>
            <person name="Wei L."/>
            <person name="Li C."/>
            <person name="Ma Q."/>
            <person name="Ju M."/>
            <person name="Zhao R."/>
            <person name="Li G."/>
            <person name="Mu C."/>
            <person name="Tian Q."/>
            <person name="Mei H."/>
            <person name="Zhang T."/>
            <person name="Gao T."/>
            <person name="Zhang H."/>
        </authorList>
    </citation>
    <scope>NUCLEOTIDE SEQUENCE</scope>
    <source>
        <strain evidence="1">3651</strain>
    </source>
</reference>
<protein>
    <submittedName>
        <fullName evidence="1">Uncharacterized protein</fullName>
    </submittedName>
</protein>
<sequence>MSMQKRDTCGFSRIVREAEFGLLRRRWLWWEAAEEGGGLYLKKINGCVFWLSFELGWFQDSIFSSGLSFSVPLLLHWRLTAATAVPEAAAAGCGCDIGGTAQSVHFVT</sequence>
<dbReference type="Proteomes" id="UP001293254">
    <property type="component" value="Unassembled WGS sequence"/>
</dbReference>
<evidence type="ECO:0000313" key="1">
    <source>
        <dbReference type="EMBL" id="KAK4431902.1"/>
    </source>
</evidence>
<dbReference type="AlphaFoldDB" id="A0AAE1YKW2"/>
<reference evidence="1" key="1">
    <citation type="submission" date="2020-06" db="EMBL/GenBank/DDBJ databases">
        <authorList>
            <person name="Li T."/>
            <person name="Hu X."/>
            <person name="Zhang T."/>
            <person name="Song X."/>
            <person name="Zhang H."/>
            <person name="Dai N."/>
            <person name="Sheng W."/>
            <person name="Hou X."/>
            <person name="Wei L."/>
        </authorList>
    </citation>
    <scope>NUCLEOTIDE SEQUENCE</scope>
    <source>
        <strain evidence="1">3651</strain>
        <tissue evidence="1">Leaf</tissue>
    </source>
</reference>
<proteinExistence type="predicted"/>
<accession>A0AAE1YKW2</accession>